<dbReference type="Pfam" id="PF00076">
    <property type="entry name" value="RRM_1"/>
    <property type="match status" value="1"/>
</dbReference>
<dbReference type="GO" id="GO:0003729">
    <property type="term" value="F:mRNA binding"/>
    <property type="evidence" value="ECO:0007669"/>
    <property type="project" value="TreeGrafter"/>
</dbReference>
<feature type="domain" description="RRM" evidence="4">
    <location>
        <begin position="631"/>
        <end position="713"/>
    </location>
</feature>
<organism evidence="5">
    <name type="scientific">Compsopogon caeruleus</name>
    <dbReference type="NCBI Taxonomy" id="31354"/>
    <lineage>
        <taxon>Eukaryota</taxon>
        <taxon>Rhodophyta</taxon>
        <taxon>Compsopogonophyceae</taxon>
        <taxon>Compsopogonales</taxon>
        <taxon>Compsopogonaceae</taxon>
        <taxon>Compsopogon</taxon>
    </lineage>
</organism>
<reference evidence="5" key="1">
    <citation type="submission" date="2021-01" db="EMBL/GenBank/DDBJ databases">
        <authorList>
            <person name="Corre E."/>
            <person name="Pelletier E."/>
            <person name="Niang G."/>
            <person name="Scheremetjew M."/>
            <person name="Finn R."/>
            <person name="Kale V."/>
            <person name="Holt S."/>
            <person name="Cochrane G."/>
            <person name="Meng A."/>
            <person name="Brown T."/>
            <person name="Cohen L."/>
        </authorList>
    </citation>
    <scope>NUCLEOTIDE SEQUENCE</scope>
    <source>
        <strain evidence="5">SAG 36.94</strain>
    </source>
</reference>
<dbReference type="InterPro" id="IPR000504">
    <property type="entry name" value="RRM_dom"/>
</dbReference>
<dbReference type="SMART" id="SM00360">
    <property type="entry name" value="RRM"/>
    <property type="match status" value="2"/>
</dbReference>
<feature type="compositionally biased region" description="Gly residues" evidence="3">
    <location>
        <begin position="36"/>
        <end position="45"/>
    </location>
</feature>
<feature type="compositionally biased region" description="Gly residues" evidence="3">
    <location>
        <begin position="97"/>
        <end position="112"/>
    </location>
</feature>
<protein>
    <recommendedName>
        <fullName evidence="4">RRM domain-containing protein</fullName>
    </recommendedName>
</protein>
<dbReference type="InterPro" id="IPR035979">
    <property type="entry name" value="RBD_domain_sf"/>
</dbReference>
<dbReference type="InterPro" id="IPR012677">
    <property type="entry name" value="Nucleotide-bd_a/b_plait_sf"/>
</dbReference>
<accession>A0A7S1TG53</accession>
<feature type="region of interest" description="Disordered" evidence="3">
    <location>
        <begin position="1"/>
        <end position="466"/>
    </location>
</feature>
<evidence type="ECO:0000313" key="5">
    <source>
        <dbReference type="EMBL" id="CAD9235324.1"/>
    </source>
</evidence>
<dbReference type="PANTHER" id="PTHR48025">
    <property type="entry name" value="OS02G0815200 PROTEIN"/>
    <property type="match status" value="1"/>
</dbReference>
<dbReference type="EMBL" id="HBGH01013211">
    <property type="protein sequence ID" value="CAD9235324.1"/>
    <property type="molecule type" value="Transcribed_RNA"/>
</dbReference>
<feature type="compositionally biased region" description="Basic and acidic residues" evidence="3">
    <location>
        <begin position="549"/>
        <end position="596"/>
    </location>
</feature>
<proteinExistence type="predicted"/>
<feature type="compositionally biased region" description="Basic and acidic residues" evidence="3">
    <location>
        <begin position="403"/>
        <end position="465"/>
    </location>
</feature>
<feature type="compositionally biased region" description="Basic and acidic residues" evidence="3">
    <location>
        <begin position="603"/>
        <end position="622"/>
    </location>
</feature>
<name>A0A7S1TG53_9RHOD</name>
<dbReference type="AlphaFoldDB" id="A0A7S1TG53"/>
<gene>
    <name evidence="5" type="ORF">CCAE0312_LOCUS7415</name>
</gene>
<keyword evidence="1 2" id="KW-0694">RNA-binding</keyword>
<feature type="compositionally biased region" description="Basic and acidic residues" evidence="3">
    <location>
        <begin position="143"/>
        <end position="251"/>
    </location>
</feature>
<evidence type="ECO:0000256" key="2">
    <source>
        <dbReference type="PROSITE-ProRule" id="PRU00176"/>
    </source>
</evidence>
<dbReference type="CDD" id="cd00590">
    <property type="entry name" value="RRM_SF"/>
    <property type="match status" value="2"/>
</dbReference>
<evidence type="ECO:0000256" key="1">
    <source>
        <dbReference type="ARBA" id="ARBA00022884"/>
    </source>
</evidence>
<dbReference type="PROSITE" id="PS50102">
    <property type="entry name" value="RRM"/>
    <property type="match status" value="2"/>
</dbReference>
<feature type="region of interest" description="Disordered" evidence="3">
    <location>
        <begin position="549"/>
        <end position="624"/>
    </location>
</feature>
<feature type="compositionally biased region" description="Basic and acidic residues" evidence="3">
    <location>
        <begin position="56"/>
        <end position="75"/>
    </location>
</feature>
<feature type="domain" description="RRM" evidence="4">
    <location>
        <begin position="467"/>
        <end position="544"/>
    </location>
</feature>
<dbReference type="GO" id="GO:0005634">
    <property type="term" value="C:nucleus"/>
    <property type="evidence" value="ECO:0007669"/>
    <property type="project" value="TreeGrafter"/>
</dbReference>
<feature type="compositionally biased region" description="Basic and acidic residues" evidence="3">
    <location>
        <begin position="1"/>
        <end position="35"/>
    </location>
</feature>
<feature type="compositionally biased region" description="Basic and acidic residues" evidence="3">
    <location>
        <begin position="258"/>
        <end position="380"/>
    </location>
</feature>
<evidence type="ECO:0000256" key="3">
    <source>
        <dbReference type="SAM" id="MobiDB-lite"/>
    </source>
</evidence>
<dbReference type="InterPro" id="IPR050502">
    <property type="entry name" value="Euk_RNA-bind_prot"/>
</dbReference>
<dbReference type="Gene3D" id="3.30.70.330">
    <property type="match status" value="2"/>
</dbReference>
<dbReference type="SUPFAM" id="SSF54928">
    <property type="entry name" value="RNA-binding domain, RBD"/>
    <property type="match status" value="2"/>
</dbReference>
<evidence type="ECO:0000259" key="4">
    <source>
        <dbReference type="PROSITE" id="PS50102"/>
    </source>
</evidence>
<sequence length="722" mass="81818">MADHEPRGGRGRYGEDGHGYESGRKRDRAGWEGGRDGGGGWGGEDGTTNRATGDGGPRRRVNDAEDPIRGPRDQWRPPGVVAAVPLPSSGWPDEDINGGGNGNGGLGPGGVTGDPRMTDAGERYAVGMNLSEERARRRNPSRSGEDGRTVENPDLVRHDDLRDDHRYEDDRRRDEEGTRGGYRKQEPPRGGKGGEDDRWKVEGVGARDDEWRAEGRPEMGRFRDEDRAADFRTYDGDHAAPADRENIPFRDRTRHRDRHDVERDRDRYRDRDRERDRDRSRGRDYNDRHAGPGRFESEGDMDHYDRRRDIGGDRYHRDRDYGPDLDRLDRVREANDVPERHDRAREVDRYDRPRDMAGGGDRYDRTKDIGNERYDRERDLGPGGNGVDRHDRDWDVGGVGAARVDRDRGDFGGTRQARDKENYGGGVDRFDYGRDGTGRDVEGDRTGSKRMGRESSRHADSHGEQRNTLFVANLPFTLTKEDLRGLFEGYGPTHYVKVGQKPNGMSTGTGWVAFINEGDAARALEEMHKKNVHGRDIVVEFARTKERKFAEARDRGLDRDDRRDRAGHRDGGDTDREDRFDPREDNHGNRENHVDRAFYNGERGGEGLDDNDGRDGGGDGRKSIRRSPAELQFVMESLPFGASNDTITEAVNHRIPSYVRLTILPSHEPGKNNKGLAFVEMKSANAVETALDDLNAHPLEIEGRTIHVRRYTSEGRRRERVS</sequence>
<dbReference type="PANTHER" id="PTHR48025:SF1">
    <property type="entry name" value="RRM DOMAIN-CONTAINING PROTEIN"/>
    <property type="match status" value="1"/>
</dbReference>